<keyword evidence="1" id="KW-1133">Transmembrane helix</keyword>
<dbReference type="EMBL" id="RSUV01000001">
    <property type="protein sequence ID" value="MIV42049.1"/>
    <property type="molecule type" value="Genomic_DNA"/>
</dbReference>
<comment type="caution">
    <text evidence="4">The sequence shown here is derived from an EMBL/GenBank/DDBJ whole genome shotgun (WGS) entry which is preliminary data.</text>
</comment>
<accession>A0A3V8NRE6</accession>
<dbReference type="PANTHER" id="PTHR34606:SF4">
    <property type="entry name" value="OUTER MEMBRANE LIPOPROTEIN DOLP"/>
    <property type="match status" value="1"/>
</dbReference>
<evidence type="ECO:0000256" key="1">
    <source>
        <dbReference type="SAM" id="Phobius"/>
    </source>
</evidence>
<organism evidence="4">
    <name type="scientific">Salmonella enterica</name>
    <name type="common">Salmonella choleraesuis</name>
    <dbReference type="NCBI Taxonomy" id="28901"/>
    <lineage>
        <taxon>Bacteria</taxon>
        <taxon>Pseudomonadati</taxon>
        <taxon>Pseudomonadota</taxon>
        <taxon>Gammaproteobacteria</taxon>
        <taxon>Enterobacterales</taxon>
        <taxon>Enterobacteriaceae</taxon>
        <taxon>Salmonella</taxon>
    </lineage>
</organism>
<dbReference type="PROSITE" id="PS50914">
    <property type="entry name" value="BON"/>
    <property type="match status" value="2"/>
</dbReference>
<feature type="domain" description="BON" evidence="2">
    <location>
        <begin position="74"/>
        <end position="142"/>
    </location>
</feature>
<dbReference type="AlphaFoldDB" id="A0A3V8NRE6"/>
<name>A0A3V8NRE6_SALER</name>
<dbReference type="EMBL" id="AAACVH010000076">
    <property type="protein sequence ID" value="EAA8668353.1"/>
    <property type="molecule type" value="Genomic_DNA"/>
</dbReference>
<feature type="domain" description="BON" evidence="2">
    <location>
        <begin position="151"/>
        <end position="218"/>
    </location>
</feature>
<protein>
    <submittedName>
        <fullName evidence="4">Osmotically-inducible protein OsmY</fullName>
    </submittedName>
</protein>
<reference evidence="4" key="1">
    <citation type="submission" date="2018-07" db="EMBL/GenBank/DDBJ databases">
        <authorList>
            <consortium name="GenomeTrakr network: Whole genome sequencing for foodborne pathogen traceback"/>
        </authorList>
    </citation>
    <scope>NUCLEOTIDE SEQUENCE [LARGE SCALE GENOMIC DNA]</scope>
    <source>
        <strain evidence="4">CFSAN048114</strain>
        <strain evidence="3">FLUFL-367</strain>
    </source>
</reference>
<proteinExistence type="predicted"/>
<keyword evidence="1" id="KW-0812">Transmembrane</keyword>
<feature type="transmembrane region" description="Helical" evidence="1">
    <location>
        <begin position="37"/>
        <end position="59"/>
    </location>
</feature>
<dbReference type="Proteomes" id="UP000839834">
    <property type="component" value="Unassembled WGS sequence"/>
</dbReference>
<dbReference type="NCBIfam" id="NF008247">
    <property type="entry name" value="PRK11023.1"/>
    <property type="match status" value="1"/>
</dbReference>
<evidence type="ECO:0000259" key="2">
    <source>
        <dbReference type="PROSITE" id="PS50914"/>
    </source>
</evidence>
<sequence>MRWLFFNRQWPYTDFRTVTALLCGENAGETFPPLLPLMFLFALLSGCAPAVLITSASVATRTATDPRSTGRQIDDGTLTLRVSHAISSAGLPLQARVTATVYQGNVLLTGEVPDDAARQTASASVASVSGVRHIWNETRTGFPVSAGRKMNDTWLASDIRTRLLLSPDTRLADVKVVTENNEVFLMGLVKQEEGQRVADLVSRISGVTHVTTAWTFTQIPAQTPPAG</sequence>
<keyword evidence="1" id="KW-0472">Membrane</keyword>
<dbReference type="Gene3D" id="3.40.1520.20">
    <property type="match status" value="1"/>
</dbReference>
<evidence type="ECO:0000313" key="4">
    <source>
        <dbReference type="EMBL" id="MIV42049.1"/>
    </source>
</evidence>
<evidence type="ECO:0000313" key="3">
    <source>
        <dbReference type="EMBL" id="EAA8668353.1"/>
    </source>
</evidence>
<dbReference type="Pfam" id="PF04972">
    <property type="entry name" value="BON"/>
    <property type="match status" value="2"/>
</dbReference>
<dbReference type="PANTHER" id="PTHR34606">
    <property type="entry name" value="BON DOMAIN-CONTAINING PROTEIN"/>
    <property type="match status" value="1"/>
</dbReference>
<dbReference type="InterPro" id="IPR051686">
    <property type="entry name" value="Lipoprotein_DolP"/>
</dbReference>
<gene>
    <name evidence="4" type="primary">osmY</name>
    <name evidence="4" type="ORF">A7E06_00135</name>
    <name evidence="3" type="ORF">NL99_26215</name>
</gene>
<dbReference type="Proteomes" id="UP000839530">
    <property type="component" value="Unassembled WGS sequence"/>
</dbReference>
<dbReference type="InterPro" id="IPR007055">
    <property type="entry name" value="BON_dom"/>
</dbReference>